<proteinExistence type="predicted"/>
<name>A0A2W5S2Q8_CERSP</name>
<reference evidence="1 2" key="1">
    <citation type="submission" date="2017-08" db="EMBL/GenBank/DDBJ databases">
        <title>Infants hospitalized years apart are colonized by the same room-sourced microbial strains.</title>
        <authorList>
            <person name="Brooks B."/>
            <person name="Olm M.R."/>
            <person name="Firek B.A."/>
            <person name="Baker R."/>
            <person name="Thomas B.C."/>
            <person name="Morowitz M.J."/>
            <person name="Banfield J.F."/>
        </authorList>
    </citation>
    <scope>NUCLEOTIDE SEQUENCE [LARGE SCALE GENOMIC DNA]</scope>
    <source>
        <strain evidence="1">S2_003_000_R2_11</strain>
    </source>
</reference>
<evidence type="ECO:0008006" key="3">
    <source>
        <dbReference type="Google" id="ProtNLM"/>
    </source>
</evidence>
<evidence type="ECO:0000313" key="2">
    <source>
        <dbReference type="Proteomes" id="UP000248975"/>
    </source>
</evidence>
<accession>A0A2W5S2Q8</accession>
<gene>
    <name evidence="1" type="ORF">DI533_18035</name>
</gene>
<dbReference type="Proteomes" id="UP000248975">
    <property type="component" value="Unassembled WGS sequence"/>
</dbReference>
<dbReference type="EMBL" id="QFQS01000005">
    <property type="protein sequence ID" value="PZQ95929.1"/>
    <property type="molecule type" value="Genomic_DNA"/>
</dbReference>
<organism evidence="1 2">
    <name type="scientific">Cereibacter sphaeroides</name>
    <name type="common">Rhodobacter sphaeroides</name>
    <dbReference type="NCBI Taxonomy" id="1063"/>
    <lineage>
        <taxon>Bacteria</taxon>
        <taxon>Pseudomonadati</taxon>
        <taxon>Pseudomonadota</taxon>
        <taxon>Alphaproteobacteria</taxon>
        <taxon>Rhodobacterales</taxon>
        <taxon>Paracoccaceae</taxon>
        <taxon>Cereibacter</taxon>
    </lineage>
</organism>
<protein>
    <recommendedName>
        <fullName evidence="3">Strictosidine synthase</fullName>
    </recommendedName>
</protein>
<dbReference type="AlphaFoldDB" id="A0A2W5S2Q8"/>
<comment type="caution">
    <text evidence="1">The sequence shown here is derived from an EMBL/GenBank/DDBJ whole genome shotgun (WGS) entry which is preliminary data.</text>
</comment>
<evidence type="ECO:0000313" key="1">
    <source>
        <dbReference type="EMBL" id="PZQ95929.1"/>
    </source>
</evidence>
<dbReference type="SUPFAM" id="SSF63829">
    <property type="entry name" value="Calcium-dependent phosphotriesterase"/>
    <property type="match status" value="1"/>
</dbReference>
<sequence length="344" mass="35994">MIFDPILDLFRGKAITIPPLDGALRPNTALDEAPVLAGVPSPDNLVWLDGRLTCSSGAALLSIEGGHSRQIAEFAAEVTALAVSPDGKLAVATDDGKLAEGGHDVPLPGGVACITALAYGPDGALWLANGSSRHPASGWVADLMEHGSSGSVWCRGPGLHFEKIGSGLAWPSGLLPYGSGVVVSESWKHQLLRLDGERASPLLRHLPGYPARLSAAPDGGAWLAVFAPRTRLIEFVLAEKHYRSDMIAEVPRDYWIAPALRSGDSFLEPLQCGGIRTMGIHKAWSPSRSYGLVVRLDAGMQPAASLHSRADGRRHGVTSVIEAGGTVYIASKGGDAILTTGDAA</sequence>